<dbReference type="Proteomes" id="UP000309215">
    <property type="component" value="Unassembled WGS sequence"/>
</dbReference>
<dbReference type="PROSITE" id="PS01081">
    <property type="entry name" value="HTH_TETR_1"/>
    <property type="match status" value="1"/>
</dbReference>
<dbReference type="InterPro" id="IPR023772">
    <property type="entry name" value="DNA-bd_HTH_TetR-type_CS"/>
</dbReference>
<comment type="caution">
    <text evidence="6">The sequence shown here is derived from an EMBL/GenBank/DDBJ whole genome shotgun (WGS) entry which is preliminary data.</text>
</comment>
<dbReference type="OrthoDB" id="270177at2"/>
<dbReference type="PANTHER" id="PTHR47506">
    <property type="entry name" value="TRANSCRIPTIONAL REGULATORY PROTEIN"/>
    <property type="match status" value="1"/>
</dbReference>
<reference evidence="6 7" key="1">
    <citation type="submission" date="2019-04" db="EMBL/GenBank/DDBJ databases">
        <authorList>
            <person name="Li Y."/>
            <person name="Wang J."/>
        </authorList>
    </citation>
    <scope>NUCLEOTIDE SEQUENCE [LARGE SCALE GENOMIC DNA]</scope>
    <source>
        <strain evidence="6 7">DSM 14668</strain>
    </source>
</reference>
<dbReference type="AlphaFoldDB" id="A0A4U1JJS6"/>
<dbReference type="Gene3D" id="1.10.10.60">
    <property type="entry name" value="Homeodomain-like"/>
    <property type="match status" value="1"/>
</dbReference>
<evidence type="ECO:0000256" key="1">
    <source>
        <dbReference type="ARBA" id="ARBA00023015"/>
    </source>
</evidence>
<dbReference type="RefSeq" id="WP_136926815.1">
    <property type="nucleotide sequence ID" value="NZ_SSMQ01000001.1"/>
</dbReference>
<dbReference type="InterPro" id="IPR009057">
    <property type="entry name" value="Homeodomain-like_sf"/>
</dbReference>
<evidence type="ECO:0000256" key="2">
    <source>
        <dbReference type="ARBA" id="ARBA00023125"/>
    </source>
</evidence>
<dbReference type="Gene3D" id="1.10.357.10">
    <property type="entry name" value="Tetracycline Repressor, domain 2"/>
    <property type="match status" value="1"/>
</dbReference>
<evidence type="ECO:0000313" key="6">
    <source>
        <dbReference type="EMBL" id="TKD12999.1"/>
    </source>
</evidence>
<proteinExistence type="predicted"/>
<evidence type="ECO:0000313" key="7">
    <source>
        <dbReference type="Proteomes" id="UP000309215"/>
    </source>
</evidence>
<organism evidence="6 7">
    <name type="scientific">Polyangium fumosum</name>
    <dbReference type="NCBI Taxonomy" id="889272"/>
    <lineage>
        <taxon>Bacteria</taxon>
        <taxon>Pseudomonadati</taxon>
        <taxon>Myxococcota</taxon>
        <taxon>Polyangia</taxon>
        <taxon>Polyangiales</taxon>
        <taxon>Polyangiaceae</taxon>
        <taxon>Polyangium</taxon>
    </lineage>
</organism>
<dbReference type="InterPro" id="IPR036271">
    <property type="entry name" value="Tet_transcr_reg_TetR-rel_C_sf"/>
</dbReference>
<sequence>MGRPRKFEVEQVLEAARDQFWEKGYAATSLDDLMRATGLGKGSLYAAFGDKHQLFLAVLDAYASWRLDAIRAALGGDAPAIDRLRGLFRMDLPTPEAAAVCERGCLLVNSASELASHDPEVRRRARETFGALEELLVGLVEKARDAGDLPPETDAREVGRLLLAVLQGMEFLAKTGLEREALGRIGEAAVARLLGAAPACRPAKRRRQT</sequence>
<dbReference type="InterPro" id="IPR001647">
    <property type="entry name" value="HTH_TetR"/>
</dbReference>
<evidence type="ECO:0000256" key="4">
    <source>
        <dbReference type="PROSITE-ProRule" id="PRU00335"/>
    </source>
</evidence>
<feature type="domain" description="HTH tetR-type" evidence="5">
    <location>
        <begin position="6"/>
        <end position="66"/>
    </location>
</feature>
<protein>
    <submittedName>
        <fullName evidence="6">TetR/AcrR family transcriptional regulator</fullName>
    </submittedName>
</protein>
<keyword evidence="2 4" id="KW-0238">DNA-binding</keyword>
<dbReference type="PANTHER" id="PTHR47506:SF1">
    <property type="entry name" value="HTH-TYPE TRANSCRIPTIONAL REGULATOR YJDC"/>
    <property type="match status" value="1"/>
</dbReference>
<dbReference type="PROSITE" id="PS50977">
    <property type="entry name" value="HTH_TETR_2"/>
    <property type="match status" value="1"/>
</dbReference>
<keyword evidence="7" id="KW-1185">Reference proteome</keyword>
<dbReference type="Pfam" id="PF00440">
    <property type="entry name" value="TetR_N"/>
    <property type="match status" value="1"/>
</dbReference>
<dbReference type="SUPFAM" id="SSF48498">
    <property type="entry name" value="Tetracyclin repressor-like, C-terminal domain"/>
    <property type="match status" value="1"/>
</dbReference>
<accession>A0A4U1JJS6</accession>
<keyword evidence="3" id="KW-0804">Transcription</keyword>
<evidence type="ECO:0000259" key="5">
    <source>
        <dbReference type="PROSITE" id="PS50977"/>
    </source>
</evidence>
<dbReference type="GO" id="GO:0003677">
    <property type="term" value="F:DNA binding"/>
    <property type="evidence" value="ECO:0007669"/>
    <property type="project" value="UniProtKB-UniRule"/>
</dbReference>
<keyword evidence="1" id="KW-0805">Transcription regulation</keyword>
<dbReference type="PRINTS" id="PR00455">
    <property type="entry name" value="HTHTETR"/>
</dbReference>
<dbReference type="EMBL" id="SSMQ01000001">
    <property type="protein sequence ID" value="TKD12999.1"/>
    <property type="molecule type" value="Genomic_DNA"/>
</dbReference>
<feature type="DNA-binding region" description="H-T-H motif" evidence="4">
    <location>
        <begin position="29"/>
        <end position="48"/>
    </location>
</feature>
<gene>
    <name evidence="6" type="ORF">E8A74_00075</name>
</gene>
<dbReference type="Pfam" id="PF16925">
    <property type="entry name" value="TetR_C_13"/>
    <property type="match status" value="1"/>
</dbReference>
<dbReference type="SUPFAM" id="SSF46689">
    <property type="entry name" value="Homeodomain-like"/>
    <property type="match status" value="1"/>
</dbReference>
<evidence type="ECO:0000256" key="3">
    <source>
        <dbReference type="ARBA" id="ARBA00023163"/>
    </source>
</evidence>
<dbReference type="InterPro" id="IPR011075">
    <property type="entry name" value="TetR_C"/>
</dbReference>
<name>A0A4U1JJS6_9BACT</name>